<dbReference type="RefSeq" id="WP_135085986.1">
    <property type="nucleotide sequence ID" value="NZ_SPDV01000014.1"/>
</dbReference>
<gene>
    <name evidence="2" type="ORF">E2493_09200</name>
</gene>
<organism evidence="2 3">
    <name type="scientific">Sphingomonas parva</name>
    <dbReference type="NCBI Taxonomy" id="2555898"/>
    <lineage>
        <taxon>Bacteria</taxon>
        <taxon>Pseudomonadati</taxon>
        <taxon>Pseudomonadota</taxon>
        <taxon>Alphaproteobacteria</taxon>
        <taxon>Sphingomonadales</taxon>
        <taxon>Sphingomonadaceae</taxon>
        <taxon>Sphingomonas</taxon>
    </lineage>
</organism>
<dbReference type="AlphaFoldDB" id="A0A4Y8ZRE8"/>
<evidence type="ECO:0000313" key="3">
    <source>
        <dbReference type="Proteomes" id="UP000298213"/>
    </source>
</evidence>
<feature type="region of interest" description="Disordered" evidence="1">
    <location>
        <begin position="99"/>
        <end position="118"/>
    </location>
</feature>
<evidence type="ECO:0000313" key="2">
    <source>
        <dbReference type="EMBL" id="TFI58591.1"/>
    </source>
</evidence>
<proteinExistence type="predicted"/>
<reference evidence="2 3" key="1">
    <citation type="submission" date="2019-03" db="EMBL/GenBank/DDBJ databases">
        <title>Genome sequence of Sphingomonas sp. 17J27-24.</title>
        <authorList>
            <person name="Kim M."/>
            <person name="Maeng S."/>
            <person name="Sathiyaraj S."/>
        </authorList>
    </citation>
    <scope>NUCLEOTIDE SEQUENCE [LARGE SCALE GENOMIC DNA]</scope>
    <source>
        <strain evidence="2 3">17J27-24</strain>
    </source>
</reference>
<dbReference type="EMBL" id="SPDV01000014">
    <property type="protein sequence ID" value="TFI58591.1"/>
    <property type="molecule type" value="Genomic_DNA"/>
</dbReference>
<keyword evidence="3" id="KW-1185">Reference proteome</keyword>
<comment type="caution">
    <text evidence="2">The sequence shown here is derived from an EMBL/GenBank/DDBJ whole genome shotgun (WGS) entry which is preliminary data.</text>
</comment>
<evidence type="ECO:0000256" key="1">
    <source>
        <dbReference type="SAM" id="MobiDB-lite"/>
    </source>
</evidence>
<accession>A0A4Y8ZRE8</accession>
<name>A0A4Y8ZRE8_9SPHN</name>
<sequence>MAGRTDRTDRAMPLAALLVLFCLLLGVSPQLGGTVRDTSARLGAVRPGASPSLLRTAERATLSDQAAPDQAKAFLPPSPPQIATRTVAYPTSACIVSAASPPATPAPAAYRARAPPAA</sequence>
<dbReference type="Proteomes" id="UP000298213">
    <property type="component" value="Unassembled WGS sequence"/>
</dbReference>
<protein>
    <submittedName>
        <fullName evidence="2">Uncharacterized protein</fullName>
    </submittedName>
</protein>